<dbReference type="Gene3D" id="1.10.506.10">
    <property type="entry name" value="GTPase Activation - p120gap, domain 1"/>
    <property type="match status" value="2"/>
</dbReference>
<feature type="coiled-coil region" evidence="3">
    <location>
        <begin position="483"/>
        <end position="513"/>
    </location>
</feature>
<keyword evidence="3" id="KW-0175">Coiled coil</keyword>
<keyword evidence="1" id="KW-0343">GTPase activation</keyword>
<evidence type="ECO:0000256" key="2">
    <source>
        <dbReference type="ARBA" id="ARBA00022553"/>
    </source>
</evidence>
<feature type="compositionally biased region" description="Low complexity" evidence="4">
    <location>
        <begin position="1485"/>
        <end position="1500"/>
    </location>
</feature>
<evidence type="ECO:0000256" key="4">
    <source>
        <dbReference type="SAM" id="MobiDB-lite"/>
    </source>
</evidence>
<dbReference type="Gene3D" id="3.40.525.10">
    <property type="entry name" value="CRAL-TRIO lipid binding domain"/>
    <property type="match status" value="1"/>
</dbReference>
<feature type="compositionally biased region" description="Polar residues" evidence="4">
    <location>
        <begin position="843"/>
        <end position="859"/>
    </location>
</feature>
<dbReference type="Proteomes" id="UP001150062">
    <property type="component" value="Unassembled WGS sequence"/>
</dbReference>
<reference evidence="6" key="1">
    <citation type="submission" date="2022-08" db="EMBL/GenBank/DDBJ databases">
        <title>Novel sulfate-reducing endosymbionts in the free-living metamonad Anaeramoeba.</title>
        <authorList>
            <person name="Jerlstrom-Hultqvist J."/>
            <person name="Cepicka I."/>
            <person name="Gallot-Lavallee L."/>
            <person name="Salas-Leiva D."/>
            <person name="Curtis B.A."/>
            <person name="Zahonova K."/>
            <person name="Pipaliya S."/>
            <person name="Dacks J."/>
            <person name="Roger A.J."/>
        </authorList>
    </citation>
    <scope>NUCLEOTIDE SEQUENCE</scope>
    <source>
        <strain evidence="6">Schooner1</strain>
    </source>
</reference>
<feature type="region of interest" description="Disordered" evidence="4">
    <location>
        <begin position="1485"/>
        <end position="1515"/>
    </location>
</feature>
<gene>
    <name evidence="6" type="ORF">M0813_27126</name>
</gene>
<dbReference type="EMBL" id="JAOAOG010000239">
    <property type="protein sequence ID" value="KAJ6237564.1"/>
    <property type="molecule type" value="Genomic_DNA"/>
</dbReference>
<dbReference type="Pfam" id="PF00616">
    <property type="entry name" value="RasGAP"/>
    <property type="match status" value="1"/>
</dbReference>
<dbReference type="Pfam" id="PF13716">
    <property type="entry name" value="CRAL_TRIO_2"/>
    <property type="match status" value="1"/>
</dbReference>
<feature type="region of interest" description="Disordered" evidence="4">
    <location>
        <begin position="826"/>
        <end position="859"/>
    </location>
</feature>
<dbReference type="PROSITE" id="PS00509">
    <property type="entry name" value="RAS_GTPASE_ACTIV_1"/>
    <property type="match status" value="1"/>
</dbReference>
<keyword evidence="7" id="KW-1185">Reference proteome</keyword>
<dbReference type="InterPro" id="IPR011993">
    <property type="entry name" value="PH-like_dom_sf"/>
</dbReference>
<feature type="domain" description="Ras-GAP" evidence="5">
    <location>
        <begin position="1245"/>
        <end position="1444"/>
    </location>
</feature>
<protein>
    <submittedName>
        <fullName evidence="6">Inhibitory regulator protein ira1-related</fullName>
    </submittedName>
</protein>
<dbReference type="InterPro" id="IPR001936">
    <property type="entry name" value="RasGAP_dom"/>
</dbReference>
<proteinExistence type="predicted"/>
<feature type="coiled-coil region" evidence="3">
    <location>
        <begin position="1321"/>
        <end position="1359"/>
    </location>
</feature>
<feature type="compositionally biased region" description="Basic and acidic residues" evidence="4">
    <location>
        <begin position="1501"/>
        <end position="1515"/>
    </location>
</feature>
<name>A0ABQ8XYW5_9EUKA</name>
<dbReference type="InterPro" id="IPR008936">
    <property type="entry name" value="Rho_GTPase_activation_prot"/>
</dbReference>
<feature type="compositionally biased region" description="Low complexity" evidence="4">
    <location>
        <begin position="1130"/>
        <end position="1142"/>
    </location>
</feature>
<evidence type="ECO:0000256" key="1">
    <source>
        <dbReference type="ARBA" id="ARBA00022468"/>
    </source>
</evidence>
<dbReference type="SMART" id="SM00323">
    <property type="entry name" value="RasGAP"/>
    <property type="match status" value="1"/>
</dbReference>
<evidence type="ECO:0000313" key="7">
    <source>
        <dbReference type="Proteomes" id="UP001150062"/>
    </source>
</evidence>
<dbReference type="InterPro" id="IPR036865">
    <property type="entry name" value="CRAL-TRIO_dom_sf"/>
</dbReference>
<evidence type="ECO:0000313" key="6">
    <source>
        <dbReference type="EMBL" id="KAJ6237564.1"/>
    </source>
</evidence>
<dbReference type="PANTHER" id="PTHR10194:SF142">
    <property type="entry name" value="NEUROFIBROMIN"/>
    <property type="match status" value="1"/>
</dbReference>
<dbReference type="InterPro" id="IPR001251">
    <property type="entry name" value="CRAL-TRIO_dom"/>
</dbReference>
<dbReference type="Gene3D" id="2.30.29.30">
    <property type="entry name" value="Pleckstrin-homology domain (PH domain)/Phosphotyrosine-binding domain (PTB)"/>
    <property type="match status" value="1"/>
</dbReference>
<evidence type="ECO:0000259" key="5">
    <source>
        <dbReference type="PROSITE" id="PS50018"/>
    </source>
</evidence>
<dbReference type="InterPro" id="IPR039360">
    <property type="entry name" value="Ras_GTPase"/>
</dbReference>
<dbReference type="SUPFAM" id="SSF52087">
    <property type="entry name" value="CRAL/TRIO domain"/>
    <property type="match status" value="1"/>
</dbReference>
<organism evidence="6 7">
    <name type="scientific">Anaeramoeba flamelloides</name>
    <dbReference type="NCBI Taxonomy" id="1746091"/>
    <lineage>
        <taxon>Eukaryota</taxon>
        <taxon>Metamonada</taxon>
        <taxon>Anaeramoebidae</taxon>
        <taxon>Anaeramoeba</taxon>
    </lineage>
</organism>
<sequence>MYTHNEMLKSICQRIDSVLPLNKFSSYCATCVIFVPEEFIQKTIFRERKTLVIFSKTKTNSVISQLATHLLSLTKHSYSHQEKNFEKLEQSFLIMMELLIQSLDFIFQKSYSEIDEYYQKNKKKILEDSIAEELTKIVYEIRFKREHSIFSEMINEYCGNLFKKISHVNFEVVFSRVTSMIDRITNQSNEEMKPEELVLMRYLDYDQKKLSELLASINQALKFFHKNYQIQLVSVIRQAIWNWINYHPEQFTELCKSQTILEGNPGILFDGILDWSHSAKKKLQYQYWPLLTMLLILCPKTLLQIAMRDEKSLQSTKGEYIETLKTNFKVKDQKKVLMAAACLIDFCKAATYVSKSDQAGLRLIVPQIQVLLRSRIFNEENPLQTDDLNLFVEFLISSFRLTPQDTTVDLLNACLGPNASPLYKLILVKSLVRIAKETPLEWNPSIEQTYSRAVDVKQVFYEYLNSLRRLQNTQLSLGKTGSLKSLTQNLNLKKKEREQMELANNQMKIVEETLKLFSTNPDFALVDYAINNEKVKTIITGEIKILFTTLPQCIDNSLSNEITHEAINFLKVLHKPEYIKKWAPKKIIESFFELNSMAQYIFANQIIDTQNLSQEQIVLWLDLLCDILRKKNEFLLSNLNNYQIPERIKLTHDQSNTRIENALLMLLCNSDPEVVSQAVDCFESLCQETKILDDFTNLNNTIALNYQNYKKMSQMGKYVTSRIAQQKNIRSLFRRIETATTGNIPSWTKIHQKWLDKTQRIEKYETLIQKEEGIKKKKNISKTTNLQNLDNYNQNIERIEWENQLGFLISLAAVAKKIVLSSTFKDKKEDDDNNSSYNEKSSISNDNYNDGSQSSNSSLQYTGDKSQVVIGTFLNQLLIHIVSDVDYVRGTVVKVITQMSTSVYQIFFKKIQELIQNDFKIFKKAKKKTFELKKSEIVIRFLDQTISILRGILEQPLNMDDLADVEIEQLFITIMKAIAKYVIELQHFNIRIKMCKLITLLMEKTDFILFKREIMFRNELVEFLMEWFSDFQKKISKNNNLKNNNPNIKKSNEDPNMLNEKRIKKLWDEIDLNAMQAVSKLLKGLTLQKPWIGNTKQPTGEEILKQKSTLFIQYFTFFTELLSRLREKNSNNINNNTTNNTQTKKKNEDSEFEKKLSQLTVIAISYMLHANVSVGLHHALQMGYVENLQTRSELIDVFTNILNHGTKFGSLKETLEDKYKNLIEMILDKDLVITKSISDIIKVTEMDLLAGILVRVNILNNSDIELLKFMIETEVANNPKNQPSTLFRRNSFASKMMSCYSKIIGKKYLQKTLSDVIQNLVNDIMINKKSIEIDKRKLKQEETQDLEQNLNNLMELTQLFFDKIMNSFEFLPVNFFKIANILKITVENKFENCTNIVIAGFFFLRFICPAIISPENAEIVKERIPVEVRRALILITKSLQNLANGVMFGQKEEFMIPLNKFIEGNRENFNQLVIKLSNKSYLDNLKNSKESNNNNKNINIESEKEKDKQNEDENDKDKKIEELILNEEISSEDLNSLHQFLYLNLQNLSVYFKRLKNSDDAKKGESFVSLLTQLGKPTKIEKKNNEQIQNKNILNNDLIETNSKKKSDKKYKEFLIKMKGKEKLLKQFNDIIYSNGKTKQNESILYVISQKFRPDIDEELLLYHILNTLKPLVGRPYIILFDCSNFNVLNEISKYWCNQLIQHIPFSWSINFKQMILLNPNSVFKKYYKKIHSIIPNKLNKYINILSNSQDLNKYIATNHIYLPEETLELDTSITKTIDKVYQQSSRVKNTEVKFQFSNSFLKIIQLKENLLNKNCHLIDIIPISQINSINKTVGTQDQFRLEMIIDGEQKNINYKSQFVNEIINTVQTMKEKYNFSKKTSNKGGSVPEIRPSDVPGTLLNIALLNLGSQSEGLRKSSYNLLTALCNSFNFEMSNEMLETEGLSIPQSHTSFVVNLSKSIAQNEKHITLEFLNETSKHYNQASSEGKHLCLEYISPWIINLKDFIKMNSDIIGNSNTNTNTTTLPITTNDENNNSIVSKENKTLLVKKIIQDLLNITLRENKLYPAILVHIWKSISLVNELFELILDVFIEQSIKLGIQTSESERIAQITVTVASTHKEIFSKLICKKLSNCLYLASHQENRNQNKNEIINLEDYEKWDEVLILIRFLLYLSFENLVSLENNLPDIFHFVLVTHHSNDIYLRTWLLSLVINIFHSLSTKLPPKMEEDYETLLNLLNEISDIRFRMLFTGSGLKQNELLMSNTKQRISRNLSRIPIENSEKICKIFKRVMTCYKNNTELYDGWQSKWLQLATETAFDNSLIQARSFLILGVINTDEIQSKLIEKILTYFRSLIAKPDFTNQINRDLCSSMIISITHLYPLLNEQSDLLFTMFWVALILLQLGDQYYFYHALDMLSVVLNYLDQQQVFDETPLEVVFMTVRKDDKRLDVSLRKLEQMVGINFHSHFSFAFTLLLLQARGSSTLKVKMISIFRKIIEISCKTQLNSGRSAYIVGLATCLGTKEISELRDFLGNYIDWEGELEQLMFSTTINHDIYTSTLLVSLLSSILVQSDYEQEHRFILELLIPSIDSFPQVYPALRHILAPKLYQILNQTQDSTVHKSALKITNFILTDLKKPKPEFLGKIGFKGMLDLVCAKIEPEIIHKRGRYISNLLSLFH</sequence>
<dbReference type="SUPFAM" id="SSF48350">
    <property type="entry name" value="GTPase activation domain, GAP"/>
    <property type="match status" value="1"/>
</dbReference>
<dbReference type="PROSITE" id="PS50018">
    <property type="entry name" value="RAS_GTPASE_ACTIV_2"/>
    <property type="match status" value="1"/>
</dbReference>
<dbReference type="PANTHER" id="PTHR10194">
    <property type="entry name" value="RAS GTPASE-ACTIVATING PROTEINS"/>
    <property type="match status" value="1"/>
</dbReference>
<comment type="caution">
    <text evidence="6">The sequence shown here is derived from an EMBL/GenBank/DDBJ whole genome shotgun (WGS) entry which is preliminary data.</text>
</comment>
<accession>A0ABQ8XYW5</accession>
<dbReference type="CDD" id="cd00170">
    <property type="entry name" value="SEC14"/>
    <property type="match status" value="1"/>
</dbReference>
<feature type="region of interest" description="Disordered" evidence="4">
    <location>
        <begin position="1130"/>
        <end position="1150"/>
    </location>
</feature>
<dbReference type="InterPro" id="IPR023152">
    <property type="entry name" value="RasGAP_CS"/>
</dbReference>
<keyword evidence="2" id="KW-0597">Phosphoprotein</keyword>
<evidence type="ECO:0000256" key="3">
    <source>
        <dbReference type="SAM" id="Coils"/>
    </source>
</evidence>